<comment type="subcellular location">
    <subcellularLocation>
        <location evidence="1">Membrane</location>
        <topology evidence="1">Multi-pass membrane protein</topology>
    </subcellularLocation>
</comment>
<dbReference type="AlphaFoldDB" id="R7UH34"/>
<reference evidence="6 8" key="2">
    <citation type="journal article" date="2013" name="Nature">
        <title>Insights into bilaterian evolution from three spiralian genomes.</title>
        <authorList>
            <person name="Simakov O."/>
            <person name="Marletaz F."/>
            <person name="Cho S.J."/>
            <person name="Edsinger-Gonzales E."/>
            <person name="Havlak P."/>
            <person name="Hellsten U."/>
            <person name="Kuo D.H."/>
            <person name="Larsson T."/>
            <person name="Lv J."/>
            <person name="Arendt D."/>
            <person name="Savage R."/>
            <person name="Osoegawa K."/>
            <person name="de Jong P."/>
            <person name="Grimwood J."/>
            <person name="Chapman J.A."/>
            <person name="Shapiro H."/>
            <person name="Aerts A."/>
            <person name="Otillar R.P."/>
            <person name="Terry A.Y."/>
            <person name="Boore J.L."/>
            <person name="Grigoriev I.V."/>
            <person name="Lindberg D.R."/>
            <person name="Seaver E.C."/>
            <person name="Weisblat D.A."/>
            <person name="Putnam N.H."/>
            <person name="Rokhsar D.S."/>
        </authorList>
    </citation>
    <scope>NUCLEOTIDE SEQUENCE</scope>
    <source>
        <strain evidence="6 8">I ESC-2004</strain>
    </source>
</reference>
<dbReference type="Proteomes" id="UP000014760">
    <property type="component" value="Unassembled WGS sequence"/>
</dbReference>
<protein>
    <submittedName>
        <fullName evidence="6 7">Uncharacterized protein</fullName>
    </submittedName>
</protein>
<dbReference type="InterPro" id="IPR050382">
    <property type="entry name" value="MFS_Na/Anion_cotransporter"/>
</dbReference>
<evidence type="ECO:0000256" key="4">
    <source>
        <dbReference type="ARBA" id="ARBA00023136"/>
    </source>
</evidence>
<evidence type="ECO:0000256" key="2">
    <source>
        <dbReference type="ARBA" id="ARBA00022692"/>
    </source>
</evidence>
<evidence type="ECO:0000313" key="7">
    <source>
        <dbReference type="EnsemblMetazoa" id="CapteP190385"/>
    </source>
</evidence>
<dbReference type="EnsemblMetazoa" id="CapteT190385">
    <property type="protein sequence ID" value="CapteP190385"/>
    <property type="gene ID" value="CapteG190385"/>
</dbReference>
<gene>
    <name evidence="6" type="ORF">CAPTEDRAFT_190385</name>
</gene>
<dbReference type="STRING" id="283909.R7UH34"/>
<reference evidence="8" key="1">
    <citation type="submission" date="2012-12" db="EMBL/GenBank/DDBJ databases">
        <authorList>
            <person name="Hellsten U."/>
            <person name="Grimwood J."/>
            <person name="Chapman J.A."/>
            <person name="Shapiro H."/>
            <person name="Aerts A."/>
            <person name="Otillar R.P."/>
            <person name="Terry A.Y."/>
            <person name="Boore J.L."/>
            <person name="Simakov O."/>
            <person name="Marletaz F."/>
            <person name="Cho S.-J."/>
            <person name="Edsinger-Gonzales E."/>
            <person name="Havlak P."/>
            <person name="Kuo D.-H."/>
            <person name="Larsson T."/>
            <person name="Lv J."/>
            <person name="Arendt D."/>
            <person name="Savage R."/>
            <person name="Osoegawa K."/>
            <person name="de Jong P."/>
            <person name="Lindberg D.R."/>
            <person name="Seaver E.C."/>
            <person name="Weisblat D.A."/>
            <person name="Putnam N.H."/>
            <person name="Grigoriev I.V."/>
            <person name="Rokhsar D.S."/>
        </authorList>
    </citation>
    <scope>NUCLEOTIDE SEQUENCE</scope>
    <source>
        <strain evidence="8">I ESC-2004</strain>
    </source>
</reference>
<dbReference type="EMBL" id="KB303899">
    <property type="protein sequence ID" value="ELU02577.1"/>
    <property type="molecule type" value="Genomic_DNA"/>
</dbReference>
<evidence type="ECO:0000313" key="8">
    <source>
        <dbReference type="Proteomes" id="UP000014760"/>
    </source>
</evidence>
<feature type="transmembrane region" description="Helical" evidence="5">
    <location>
        <begin position="74"/>
        <end position="93"/>
    </location>
</feature>
<name>R7UH34_CAPTE</name>
<dbReference type="HOGENOM" id="CLU_1157369_0_0_1"/>
<reference evidence="7" key="3">
    <citation type="submission" date="2015-06" db="UniProtKB">
        <authorList>
            <consortium name="EnsemblMetazoa"/>
        </authorList>
    </citation>
    <scope>IDENTIFICATION</scope>
</reference>
<proteinExistence type="predicted"/>
<keyword evidence="2 5" id="KW-0812">Transmembrane</keyword>
<dbReference type="GO" id="GO:0022857">
    <property type="term" value="F:transmembrane transporter activity"/>
    <property type="evidence" value="ECO:0007669"/>
    <property type="project" value="TreeGrafter"/>
</dbReference>
<evidence type="ECO:0000256" key="1">
    <source>
        <dbReference type="ARBA" id="ARBA00004141"/>
    </source>
</evidence>
<evidence type="ECO:0000256" key="3">
    <source>
        <dbReference type="ARBA" id="ARBA00022989"/>
    </source>
</evidence>
<accession>R7UH34</accession>
<keyword evidence="4 5" id="KW-0472">Membrane</keyword>
<dbReference type="GO" id="GO:0006820">
    <property type="term" value="P:monoatomic anion transport"/>
    <property type="evidence" value="ECO:0007669"/>
    <property type="project" value="TreeGrafter"/>
</dbReference>
<sequence>MSLLAFFGFLSAFGQRVVFNIAVVAMTNTTTNPAVSAVTNNSIELEYALPERPMNSFSQSPTGEFHWDPSTPSLLMGAMFYGYVVTLLISWWISCGESRREICVQEVAWHVSSVILCQDISLRAISWADGLHLCILQEVVICASPYIGGFIVQMLASPLADFIICRRLLSPTKEGIIHLNCRSMWNQVFCTATDLVMAGPIPFAIFGPSEKQEWSDGYADEDHKLSVVQVEEEQTAEKSE</sequence>
<dbReference type="GO" id="GO:0016020">
    <property type="term" value="C:membrane"/>
    <property type="evidence" value="ECO:0007669"/>
    <property type="project" value="UniProtKB-SubCell"/>
</dbReference>
<evidence type="ECO:0000256" key="5">
    <source>
        <dbReference type="SAM" id="Phobius"/>
    </source>
</evidence>
<keyword evidence="3 5" id="KW-1133">Transmembrane helix</keyword>
<evidence type="ECO:0000313" key="6">
    <source>
        <dbReference type="EMBL" id="ELU02577.1"/>
    </source>
</evidence>
<dbReference type="PANTHER" id="PTHR11662:SF399">
    <property type="entry name" value="FI19708P1-RELATED"/>
    <property type="match status" value="1"/>
</dbReference>
<keyword evidence="8" id="KW-1185">Reference proteome</keyword>
<dbReference type="PANTHER" id="PTHR11662">
    <property type="entry name" value="SOLUTE CARRIER FAMILY 17"/>
    <property type="match status" value="1"/>
</dbReference>
<dbReference type="EMBL" id="AMQN01008753">
    <property type="status" value="NOT_ANNOTATED_CDS"/>
    <property type="molecule type" value="Genomic_DNA"/>
</dbReference>
<organism evidence="6">
    <name type="scientific">Capitella teleta</name>
    <name type="common">Polychaete worm</name>
    <dbReference type="NCBI Taxonomy" id="283909"/>
    <lineage>
        <taxon>Eukaryota</taxon>
        <taxon>Metazoa</taxon>
        <taxon>Spiralia</taxon>
        <taxon>Lophotrochozoa</taxon>
        <taxon>Annelida</taxon>
        <taxon>Polychaeta</taxon>
        <taxon>Sedentaria</taxon>
        <taxon>Scolecida</taxon>
        <taxon>Capitellidae</taxon>
        <taxon>Capitella</taxon>
    </lineage>
</organism>